<dbReference type="Gramene" id="CDX77915">
    <property type="protein sequence ID" value="CDX77915"/>
    <property type="gene ID" value="GSBRNA2T00129154001"/>
</dbReference>
<sequence>MVSAVAVAAAALPLPLLLPVAQFGNELVTQWKKAFGYIPEEYVFKPRLLCQGCSDESALIKKT</sequence>
<protein>
    <submittedName>
        <fullName evidence="2">BnaC06g42130D protein</fullName>
    </submittedName>
</protein>
<keyword evidence="1" id="KW-0732">Signal</keyword>
<accession>A0A078JF33</accession>
<name>A0A078JF33_BRANA</name>
<evidence type="ECO:0000256" key="1">
    <source>
        <dbReference type="SAM" id="SignalP"/>
    </source>
</evidence>
<feature type="chain" id="PRO_5030002651" evidence="1">
    <location>
        <begin position="24"/>
        <end position="63"/>
    </location>
</feature>
<evidence type="ECO:0000313" key="2">
    <source>
        <dbReference type="EMBL" id="CDY63582.1"/>
    </source>
</evidence>
<reference evidence="2 3" key="1">
    <citation type="journal article" date="2014" name="Science">
        <title>Plant genetics. Early allopolyploid evolution in the post-Neolithic Brassica napus oilseed genome.</title>
        <authorList>
            <person name="Chalhoub B."/>
            <person name="Denoeud F."/>
            <person name="Liu S."/>
            <person name="Parkin I.A."/>
            <person name="Tang H."/>
            <person name="Wang X."/>
            <person name="Chiquet J."/>
            <person name="Belcram H."/>
            <person name="Tong C."/>
            <person name="Samans B."/>
            <person name="Correa M."/>
            <person name="Da Silva C."/>
            <person name="Just J."/>
            <person name="Falentin C."/>
            <person name="Koh C.S."/>
            <person name="Le Clainche I."/>
            <person name="Bernard M."/>
            <person name="Bento P."/>
            <person name="Noel B."/>
            <person name="Labadie K."/>
            <person name="Alberti A."/>
            <person name="Charles M."/>
            <person name="Arnaud D."/>
            <person name="Guo H."/>
            <person name="Daviaud C."/>
            <person name="Alamery S."/>
            <person name="Jabbari K."/>
            <person name="Zhao M."/>
            <person name="Edger P.P."/>
            <person name="Chelaifa H."/>
            <person name="Tack D."/>
            <person name="Lassalle G."/>
            <person name="Mestiri I."/>
            <person name="Schnel N."/>
            <person name="Le Paslier M.C."/>
            <person name="Fan G."/>
            <person name="Renault V."/>
            <person name="Bayer P.E."/>
            <person name="Golicz A.A."/>
            <person name="Manoli S."/>
            <person name="Lee T.H."/>
            <person name="Thi V.H."/>
            <person name="Chalabi S."/>
            <person name="Hu Q."/>
            <person name="Fan C."/>
            <person name="Tollenaere R."/>
            <person name="Lu Y."/>
            <person name="Battail C."/>
            <person name="Shen J."/>
            <person name="Sidebottom C.H."/>
            <person name="Wang X."/>
            <person name="Canaguier A."/>
            <person name="Chauveau A."/>
            <person name="Berard A."/>
            <person name="Deniot G."/>
            <person name="Guan M."/>
            <person name="Liu Z."/>
            <person name="Sun F."/>
            <person name="Lim Y.P."/>
            <person name="Lyons E."/>
            <person name="Town C.D."/>
            <person name="Bancroft I."/>
            <person name="Wang X."/>
            <person name="Meng J."/>
            <person name="Ma J."/>
            <person name="Pires J.C."/>
            <person name="King G.J."/>
            <person name="Brunel D."/>
            <person name="Delourme R."/>
            <person name="Renard M."/>
            <person name="Aury J.M."/>
            <person name="Adams K.L."/>
            <person name="Batley J."/>
            <person name="Snowdon R.J."/>
            <person name="Tost J."/>
            <person name="Edwards D."/>
            <person name="Zhou Y."/>
            <person name="Hua W."/>
            <person name="Sharpe A.G."/>
            <person name="Paterson A.H."/>
            <person name="Guan C."/>
            <person name="Wincker P."/>
        </authorList>
    </citation>
    <scope>NUCLEOTIDE SEQUENCE [LARGE SCALE GENOMIC DNA]</scope>
    <source>
        <strain evidence="3">cv. Darmor-bzh</strain>
    </source>
</reference>
<proteinExistence type="predicted"/>
<gene>
    <name evidence="2" type="primary">BnaC06g42130D</name>
    <name evidence="2" type="ORF">GSBRNA2T00039432001</name>
</gene>
<dbReference type="PaxDb" id="3708-A0A078JF33"/>
<feature type="signal peptide" evidence="1">
    <location>
        <begin position="1"/>
        <end position="23"/>
    </location>
</feature>
<organism evidence="2 3">
    <name type="scientific">Brassica napus</name>
    <name type="common">Rape</name>
    <dbReference type="NCBI Taxonomy" id="3708"/>
    <lineage>
        <taxon>Eukaryota</taxon>
        <taxon>Viridiplantae</taxon>
        <taxon>Streptophyta</taxon>
        <taxon>Embryophyta</taxon>
        <taxon>Tracheophyta</taxon>
        <taxon>Spermatophyta</taxon>
        <taxon>Magnoliopsida</taxon>
        <taxon>eudicotyledons</taxon>
        <taxon>Gunneridae</taxon>
        <taxon>Pentapetalae</taxon>
        <taxon>rosids</taxon>
        <taxon>malvids</taxon>
        <taxon>Brassicales</taxon>
        <taxon>Brassicaceae</taxon>
        <taxon>Brassiceae</taxon>
        <taxon>Brassica</taxon>
    </lineage>
</organism>
<evidence type="ECO:0000313" key="3">
    <source>
        <dbReference type="Proteomes" id="UP000028999"/>
    </source>
</evidence>
<dbReference type="EMBL" id="LK034322">
    <property type="protein sequence ID" value="CDY63582.1"/>
    <property type="molecule type" value="Genomic_DNA"/>
</dbReference>
<dbReference type="AlphaFoldDB" id="A0A078JF33"/>
<dbReference type="Gramene" id="CDY63582">
    <property type="protein sequence ID" value="CDY63582"/>
    <property type="gene ID" value="GSBRNA2T00039432001"/>
</dbReference>
<keyword evidence="3" id="KW-1185">Reference proteome</keyword>
<dbReference type="Proteomes" id="UP000028999">
    <property type="component" value="Unassembled WGS sequence"/>
</dbReference>